<reference evidence="2" key="1">
    <citation type="journal article" date="2021" name="PeerJ">
        <title>Extensive microbial diversity within the chicken gut microbiome revealed by metagenomics and culture.</title>
        <authorList>
            <person name="Gilroy R."/>
            <person name="Ravi A."/>
            <person name="Getino M."/>
            <person name="Pursley I."/>
            <person name="Horton D.L."/>
            <person name="Alikhan N.F."/>
            <person name="Baker D."/>
            <person name="Gharbi K."/>
            <person name="Hall N."/>
            <person name="Watson M."/>
            <person name="Adriaenssens E.M."/>
            <person name="Foster-Nyarko E."/>
            <person name="Jarju S."/>
            <person name="Secka A."/>
            <person name="Antonio M."/>
            <person name="Oren A."/>
            <person name="Chaudhuri R.R."/>
            <person name="La Ragione R."/>
            <person name="Hildebrand F."/>
            <person name="Pallen M.J."/>
        </authorList>
    </citation>
    <scope>NUCLEOTIDE SEQUENCE</scope>
    <source>
        <strain evidence="2">ChiHjej8B7-3636</strain>
    </source>
</reference>
<dbReference type="Gene3D" id="3.20.20.100">
    <property type="entry name" value="NADP-dependent oxidoreductase domain"/>
    <property type="match status" value="1"/>
</dbReference>
<name>A0A9D2H6F3_9MICO</name>
<dbReference type="InterPro" id="IPR036812">
    <property type="entry name" value="NAD(P)_OxRdtase_dom_sf"/>
</dbReference>
<dbReference type="InterPro" id="IPR020471">
    <property type="entry name" value="AKR"/>
</dbReference>
<dbReference type="InterPro" id="IPR044477">
    <property type="entry name" value="FDH-like"/>
</dbReference>
<protein>
    <submittedName>
        <fullName evidence="2">Aldo/keto reductase</fullName>
    </submittedName>
</protein>
<comment type="caution">
    <text evidence="2">The sequence shown here is derived from an EMBL/GenBank/DDBJ whole genome shotgun (WGS) entry which is preliminary data.</text>
</comment>
<sequence length="326" mass="35179">MAEPLSPRSDLRLPALGYGAANIGNLFRALTDDEAHEVLDAAWNAGVRYFDTAPHYGLGWSERRLGDFLRTKPRDEFVVSTKVGRLLVPNPEGADELDLDNDFHVPAVVKRAWAYTADGIRRSIDESLERMGLDRIDLAYMHDPDRSPSPEASLDEGTIALDALKREGVIRAAGVGSMDTAILARGAASGGLDALMVAGRLTLLEQPALDEVVPAAERTGTGIVTASVFNSGLLARDRPDANARYEYGQAPSEVLDKAVRIADVCRAHGVPLPAAALQYTRRIGPVASVVAGSSRPQQIRQNAEWMRLEIPEALWAELAASGLIPR</sequence>
<proteinExistence type="predicted"/>
<dbReference type="AlphaFoldDB" id="A0A9D2H6F3"/>
<dbReference type="SUPFAM" id="SSF51430">
    <property type="entry name" value="NAD(P)-linked oxidoreductase"/>
    <property type="match status" value="1"/>
</dbReference>
<dbReference type="GO" id="GO:0005829">
    <property type="term" value="C:cytosol"/>
    <property type="evidence" value="ECO:0007669"/>
    <property type="project" value="TreeGrafter"/>
</dbReference>
<dbReference type="PANTHER" id="PTHR42686:SF1">
    <property type="entry name" value="GH17980P-RELATED"/>
    <property type="match status" value="1"/>
</dbReference>
<dbReference type="Pfam" id="PF00248">
    <property type="entry name" value="Aldo_ket_red"/>
    <property type="match status" value="1"/>
</dbReference>
<dbReference type="Proteomes" id="UP000824220">
    <property type="component" value="Unassembled WGS sequence"/>
</dbReference>
<reference evidence="2" key="2">
    <citation type="submission" date="2021-04" db="EMBL/GenBank/DDBJ databases">
        <authorList>
            <person name="Gilroy R."/>
        </authorList>
    </citation>
    <scope>NUCLEOTIDE SEQUENCE</scope>
    <source>
        <strain evidence="2">ChiHjej8B7-3636</strain>
    </source>
</reference>
<dbReference type="GO" id="GO:0016491">
    <property type="term" value="F:oxidoreductase activity"/>
    <property type="evidence" value="ECO:0007669"/>
    <property type="project" value="InterPro"/>
</dbReference>
<evidence type="ECO:0000313" key="3">
    <source>
        <dbReference type="Proteomes" id="UP000824220"/>
    </source>
</evidence>
<accession>A0A9D2H6F3</accession>
<evidence type="ECO:0000259" key="1">
    <source>
        <dbReference type="Pfam" id="PF00248"/>
    </source>
</evidence>
<evidence type="ECO:0000313" key="2">
    <source>
        <dbReference type="EMBL" id="HJA04654.1"/>
    </source>
</evidence>
<dbReference type="InterPro" id="IPR023210">
    <property type="entry name" value="NADP_OxRdtase_dom"/>
</dbReference>
<organism evidence="2 3">
    <name type="scientific">Candidatus Microbacterium stercoravium</name>
    <dbReference type="NCBI Taxonomy" id="2838697"/>
    <lineage>
        <taxon>Bacteria</taxon>
        <taxon>Bacillati</taxon>
        <taxon>Actinomycetota</taxon>
        <taxon>Actinomycetes</taxon>
        <taxon>Micrococcales</taxon>
        <taxon>Microbacteriaceae</taxon>
        <taxon>Microbacterium</taxon>
    </lineage>
</organism>
<gene>
    <name evidence="2" type="ORF">H9800_07295</name>
</gene>
<dbReference type="EMBL" id="DXAM01000101">
    <property type="protein sequence ID" value="HJA04654.1"/>
    <property type="molecule type" value="Genomic_DNA"/>
</dbReference>
<feature type="domain" description="NADP-dependent oxidoreductase" evidence="1">
    <location>
        <begin position="16"/>
        <end position="319"/>
    </location>
</feature>
<dbReference type="PANTHER" id="PTHR42686">
    <property type="entry name" value="GH17980P-RELATED"/>
    <property type="match status" value="1"/>
</dbReference>
<dbReference type="CDD" id="cd19162">
    <property type="entry name" value="AKR_FDH"/>
    <property type="match status" value="1"/>
</dbReference>